<dbReference type="Proteomes" id="UP001327560">
    <property type="component" value="Chromosome 7"/>
</dbReference>
<protein>
    <submittedName>
        <fullName evidence="2">DNA replication licensing factor MCM 1</fullName>
    </submittedName>
</protein>
<evidence type="ECO:0000313" key="2">
    <source>
        <dbReference type="EMBL" id="WOL13694.1"/>
    </source>
</evidence>
<keyword evidence="1" id="KW-0812">Transmembrane</keyword>
<keyword evidence="3" id="KW-1185">Reference proteome</keyword>
<evidence type="ECO:0000313" key="3">
    <source>
        <dbReference type="Proteomes" id="UP001327560"/>
    </source>
</evidence>
<organism evidence="2 3">
    <name type="scientific">Canna indica</name>
    <name type="common">Indian-shot</name>
    <dbReference type="NCBI Taxonomy" id="4628"/>
    <lineage>
        <taxon>Eukaryota</taxon>
        <taxon>Viridiplantae</taxon>
        <taxon>Streptophyta</taxon>
        <taxon>Embryophyta</taxon>
        <taxon>Tracheophyta</taxon>
        <taxon>Spermatophyta</taxon>
        <taxon>Magnoliopsida</taxon>
        <taxon>Liliopsida</taxon>
        <taxon>Zingiberales</taxon>
        <taxon>Cannaceae</taxon>
        <taxon>Canna</taxon>
    </lineage>
</organism>
<feature type="transmembrane region" description="Helical" evidence="1">
    <location>
        <begin position="12"/>
        <end position="41"/>
    </location>
</feature>
<sequence length="168" mass="18414">MVPLQSPFLVFFSVGTDLLLCCIPIFPLYLAVAGLGFSLSLSSADRRLLARSQSLGFSNEIATQAVLVVDSSGGVQSSSLVSPSSIVFQCRIEAFESILGQHVMANHLDQISIVEIEQLVNKEAAYALHKAPDIIYLGENAGLDQNYDQGWNHSNYLRNFYYVVNIIV</sequence>
<keyword evidence="1" id="KW-0472">Membrane</keyword>
<accession>A0AAQ3QJL0</accession>
<dbReference type="EMBL" id="CP136896">
    <property type="protein sequence ID" value="WOL13694.1"/>
    <property type="molecule type" value="Genomic_DNA"/>
</dbReference>
<reference evidence="2 3" key="1">
    <citation type="submission" date="2023-10" db="EMBL/GenBank/DDBJ databases">
        <title>Chromosome-scale genome assembly provides insights into flower coloration mechanisms of Canna indica.</title>
        <authorList>
            <person name="Li C."/>
        </authorList>
    </citation>
    <scope>NUCLEOTIDE SEQUENCE [LARGE SCALE GENOMIC DNA]</scope>
    <source>
        <tissue evidence="2">Flower</tissue>
    </source>
</reference>
<evidence type="ECO:0000256" key="1">
    <source>
        <dbReference type="SAM" id="Phobius"/>
    </source>
</evidence>
<keyword evidence="1" id="KW-1133">Transmembrane helix</keyword>
<name>A0AAQ3QJL0_9LILI</name>
<proteinExistence type="predicted"/>
<gene>
    <name evidence="2" type="ORF">Cni_G22468</name>
</gene>
<dbReference type="AlphaFoldDB" id="A0AAQ3QJL0"/>